<evidence type="ECO:0000259" key="1">
    <source>
        <dbReference type="Pfam" id="PF18431"/>
    </source>
</evidence>
<dbReference type="InterPro" id="IPR041436">
    <property type="entry name" value="RNAse_A_bac"/>
</dbReference>
<dbReference type="EMBL" id="HE681423">
    <property type="protein sequence ID" value="CCG18767.1"/>
    <property type="molecule type" value="Genomic_DNA"/>
</dbReference>
<accession>I7JL29</accession>
<sequence length="101" mass="11724">MLDRLKNDPRIKSHVSTFYNLNIAEKAITDAMKKNKLLIENWIRSGIKKNLIIHHVVSYKVGFLMKPISFEIIESNKFTVVLKPIKYDGKPYFILTSFVGI</sequence>
<feature type="domain" description="Bacterial CdiA-CT RNAse A" evidence="1">
    <location>
        <begin position="1"/>
        <end position="98"/>
    </location>
</feature>
<dbReference type="HOGENOM" id="CLU_2290317_0_0_4"/>
<dbReference type="KEGG" id="teg:KUK_1477"/>
<reference evidence="2" key="1">
    <citation type="journal article" date="2012" name="Vet. Microbiol.">
        <title>Comparative genomic analyses of the Taylorellae.</title>
        <authorList>
            <person name="Hauser H."/>
            <person name="Richter D.C."/>
            <person name="van Tonder A."/>
            <person name="Clark L."/>
            <person name="Preston A."/>
        </authorList>
    </citation>
    <scope>NUCLEOTIDE SEQUENCE</scope>
    <source>
        <strain evidence="2">14/56</strain>
    </source>
</reference>
<evidence type="ECO:0000313" key="2">
    <source>
        <dbReference type="EMBL" id="CCG18767.1"/>
    </source>
</evidence>
<name>I7JL29_9BURK</name>
<organism evidence="2">
    <name type="scientific">Taylorella equigenitalis 14/56</name>
    <dbReference type="NCBI Taxonomy" id="1091497"/>
    <lineage>
        <taxon>Bacteria</taxon>
        <taxon>Pseudomonadati</taxon>
        <taxon>Pseudomonadota</taxon>
        <taxon>Betaproteobacteria</taxon>
        <taxon>Burkholderiales</taxon>
        <taxon>Alcaligenaceae</taxon>
        <taxon>Taylorella</taxon>
    </lineage>
</organism>
<gene>
    <name evidence="2" type="ORF">KUK_1477</name>
</gene>
<proteinExistence type="predicted"/>
<dbReference type="Pfam" id="PF18431">
    <property type="entry name" value="RNAse_A_bac"/>
    <property type="match status" value="1"/>
</dbReference>
<protein>
    <recommendedName>
        <fullName evidence="1">Bacterial CdiA-CT RNAse A domain-containing protein</fullName>
    </recommendedName>
</protein>
<dbReference type="AlphaFoldDB" id="I7JL29"/>
<dbReference type="CDD" id="cd20684">
    <property type="entry name" value="CdiA-CT_Yk_RNaseA-like"/>
    <property type="match status" value="1"/>
</dbReference>